<evidence type="ECO:0000256" key="5">
    <source>
        <dbReference type="ARBA" id="ARBA00022824"/>
    </source>
</evidence>
<evidence type="ECO:0000259" key="13">
    <source>
        <dbReference type="Pfam" id="PF13439"/>
    </source>
</evidence>
<evidence type="ECO:0000256" key="1">
    <source>
        <dbReference type="ARBA" id="ARBA00004922"/>
    </source>
</evidence>
<feature type="domain" description="Glycosyl transferase family 1" evidence="12">
    <location>
        <begin position="241"/>
        <end position="408"/>
    </location>
</feature>
<dbReference type="Pfam" id="PF13439">
    <property type="entry name" value="Glyco_transf_4"/>
    <property type="match status" value="1"/>
</dbReference>
<dbReference type="CDD" id="cd03805">
    <property type="entry name" value="GT4_ALG2-like"/>
    <property type="match status" value="1"/>
</dbReference>
<keyword evidence="2 10" id="KW-0328">Glycosyltransferase</keyword>
<keyword evidence="3 10" id="KW-0808">Transferase</keyword>
<dbReference type="InterPro" id="IPR027054">
    <property type="entry name" value="ALG2"/>
</dbReference>
<sequence length="440" mass="48434">MWAVLVPLLLAVFAPLVLSLLPRRHGGDRKRLRVAFVHPDLGIGGAERLVVDAAVALQGAGHEVCMYTARHEPDHCFEETRDGTLRVVVYGALLPRRVLGRFYAACAYLRMCWVSLRIVILSLASTFDVLIVDQVSICLPILLFARPCGIVFYCHYPDYLLTSRASFLKRLYRAPLDFLEEQTTGLADVVFVNSRFTAGVFAAAFPALHRRGLVPDVLYPALNLQDQDRKAVQATGEVEVLHDGELLLLSINRFERKKNIGLAVRTLAALPEAVRSRARLVLAGGYDERLPENVEHAAELEALANELGVAGRVSQARSVSAAGLALLLRSAACLLYTPDREHFGIVPLEAMHARVPVVAVNSGGPLESIAEGETGFLRPPEPQAWAEVVARLLEDAELRRRLGEAGRARVAKHFSLEAFGRKLEAAVRRLVASEEARKER</sequence>
<dbReference type="PANTHER" id="PTHR45918">
    <property type="entry name" value="ALPHA-1,3/1,6-MANNOSYLTRANSFERASE ALG2"/>
    <property type="match status" value="1"/>
</dbReference>
<dbReference type="AlphaFoldDB" id="A0A7S0AH81"/>
<dbReference type="EC" id="2.4.1.257" evidence="10"/>
<comment type="subcellular location">
    <subcellularLocation>
        <location evidence="10">Endoplasmic reticulum membrane</location>
        <topology evidence="10">Single-pass membrane protein</topology>
    </subcellularLocation>
</comment>
<feature type="domain" description="Glycosyltransferase subfamily 4-like N-terminal" evidence="13">
    <location>
        <begin position="43"/>
        <end position="204"/>
    </location>
</feature>
<dbReference type="GO" id="GO:0004378">
    <property type="term" value="F:GDP-Man:Man(1)GlcNAc(2)-PP-Dol alpha-1,3-mannosyltransferase activity"/>
    <property type="evidence" value="ECO:0007669"/>
    <property type="project" value="UniProtKB-UniRule"/>
</dbReference>
<dbReference type="UniPathway" id="UPA00378"/>
<protein>
    <recommendedName>
        <fullName evidence="10">Alpha-1,3/1,6-mannosyltransferase ALG2</fullName>
        <ecNumber evidence="10">2.4.1.132</ecNumber>
        <ecNumber evidence="10">2.4.1.257</ecNumber>
    </recommendedName>
    <alternativeName>
        <fullName evidence="10">GDP-Man:Man(1)GlcNAc(2)-PP-Dol alpha-1,3-mannosyltransferase</fullName>
    </alternativeName>
</protein>
<dbReference type="EMBL" id="HBEG01026588">
    <property type="protein sequence ID" value="CAD8362951.1"/>
    <property type="molecule type" value="Transcribed_RNA"/>
</dbReference>
<evidence type="ECO:0000256" key="4">
    <source>
        <dbReference type="ARBA" id="ARBA00022692"/>
    </source>
</evidence>
<evidence type="ECO:0000256" key="3">
    <source>
        <dbReference type="ARBA" id="ARBA00022679"/>
    </source>
</evidence>
<keyword evidence="7" id="KW-0472">Membrane</keyword>
<keyword evidence="4" id="KW-0812">Transmembrane</keyword>
<evidence type="ECO:0000259" key="12">
    <source>
        <dbReference type="Pfam" id="PF00534"/>
    </source>
</evidence>
<evidence type="ECO:0000256" key="9">
    <source>
        <dbReference type="ARBA" id="ARBA00045104"/>
    </source>
</evidence>
<comment type="function">
    <text evidence="10">Mannosylates Man(2)GlcNAc(2)-dolichol diphosphate and Man(1)GlcNAc(2)-dolichol diphosphate to form Man(3)GlcNAc(2)-dolichol diphosphate.</text>
</comment>
<evidence type="ECO:0000256" key="8">
    <source>
        <dbReference type="ARBA" id="ARBA00045103"/>
    </source>
</evidence>
<reference evidence="14" key="1">
    <citation type="submission" date="2021-01" db="EMBL/GenBank/DDBJ databases">
        <authorList>
            <person name="Corre E."/>
            <person name="Pelletier E."/>
            <person name="Niang G."/>
            <person name="Scheremetjew M."/>
            <person name="Finn R."/>
            <person name="Kale V."/>
            <person name="Holt S."/>
            <person name="Cochrane G."/>
            <person name="Meng A."/>
            <person name="Brown T."/>
            <person name="Cohen L."/>
        </authorList>
    </citation>
    <scope>NUCLEOTIDE SEQUENCE</scope>
    <source>
        <strain evidence="14">Pbaha01</strain>
    </source>
</reference>
<comment type="catalytic activity">
    <reaction evidence="9 10">
        <text>an alpha-D-Man-(1-&gt;3)-beta-D-Man-(1-&gt;4)-beta-D-GlcNAc-(1-&gt;4)-alpha-D-GlcNAc-diphospho-di-trans,poly-cis-dolichol + GDP-alpha-D-mannose = an alpha-D-Man-(1-&gt;3)-[alpha-D-Man-(1-&gt;6)]-beta-D-Man-(1-&gt;4)-beta-D-GlcNAc-(1-&gt;4)-alpha-D-GlcNAc-diphospho-di-trans,poly-cis-dolichol + GDP + H(+)</text>
        <dbReference type="Rhea" id="RHEA:29519"/>
        <dbReference type="Rhea" id="RHEA-COMP:19513"/>
        <dbReference type="Rhea" id="RHEA-COMP:19515"/>
        <dbReference type="ChEBI" id="CHEBI:15378"/>
        <dbReference type="ChEBI" id="CHEBI:57527"/>
        <dbReference type="ChEBI" id="CHEBI:58189"/>
        <dbReference type="ChEBI" id="CHEBI:132510"/>
        <dbReference type="ChEBI" id="CHEBI:132511"/>
        <dbReference type="EC" id="2.4.1.257"/>
    </reaction>
    <physiologicalReaction direction="left-to-right" evidence="9 10">
        <dbReference type="Rhea" id="RHEA:29520"/>
    </physiologicalReaction>
</comment>
<dbReference type="Pfam" id="PF00534">
    <property type="entry name" value="Glycos_transf_1"/>
    <property type="match status" value="1"/>
</dbReference>
<dbReference type="EC" id="2.4.1.132" evidence="10"/>
<feature type="signal peptide" evidence="11">
    <location>
        <begin position="1"/>
        <end position="19"/>
    </location>
</feature>
<comment type="similarity">
    <text evidence="10">Belongs to the glycosyltransferase group 1 family.</text>
</comment>
<evidence type="ECO:0000256" key="6">
    <source>
        <dbReference type="ARBA" id="ARBA00022989"/>
    </source>
</evidence>
<evidence type="ECO:0000313" key="14">
    <source>
        <dbReference type="EMBL" id="CAD8362951.1"/>
    </source>
</evidence>
<evidence type="ECO:0000256" key="2">
    <source>
        <dbReference type="ARBA" id="ARBA00022676"/>
    </source>
</evidence>
<dbReference type="Gene3D" id="3.40.50.2000">
    <property type="entry name" value="Glycogen Phosphorylase B"/>
    <property type="match status" value="2"/>
</dbReference>
<dbReference type="PANTHER" id="PTHR45918:SF1">
    <property type="entry name" value="ALPHA-1,3_1,6-MANNOSYLTRANSFERASE ALG2"/>
    <property type="match status" value="1"/>
</dbReference>
<dbReference type="InterPro" id="IPR001296">
    <property type="entry name" value="Glyco_trans_1"/>
</dbReference>
<gene>
    <name evidence="14" type="ORF">PBAH0796_LOCUS16137</name>
</gene>
<feature type="chain" id="PRO_5031259282" description="Alpha-1,3/1,6-mannosyltransferase ALG2" evidence="11">
    <location>
        <begin position="20"/>
        <end position="440"/>
    </location>
</feature>
<evidence type="ECO:0000256" key="7">
    <source>
        <dbReference type="ARBA" id="ARBA00023136"/>
    </source>
</evidence>
<comment type="pathway">
    <text evidence="1 10">Protein modification; protein glycosylation.</text>
</comment>
<keyword evidence="5" id="KW-0256">Endoplasmic reticulum</keyword>
<keyword evidence="6" id="KW-1133">Transmembrane helix</keyword>
<dbReference type="InterPro" id="IPR028098">
    <property type="entry name" value="Glyco_trans_4-like_N"/>
</dbReference>
<evidence type="ECO:0000256" key="11">
    <source>
        <dbReference type="SAM" id="SignalP"/>
    </source>
</evidence>
<name>A0A7S0AH81_9DINO</name>
<dbReference type="SUPFAM" id="SSF53756">
    <property type="entry name" value="UDP-Glycosyltransferase/glycogen phosphorylase"/>
    <property type="match status" value="1"/>
</dbReference>
<comment type="catalytic activity">
    <reaction evidence="8 10">
        <text>a beta-D-Man-(1-&gt;4)-beta-D-GlcNAc-(1-&gt;4)-alpha-D-GlcNAc-diphospho-di-trans,poly-cis-dolichol + GDP-alpha-D-mannose = an alpha-D-Man-(1-&gt;3)-beta-D-Man-(1-&gt;4)-beta-D-GlcNAc-(1-&gt;4)-alpha-D-GlcNAc-diphospho-di-trans,poly-cis-dolichol + GDP + H(+)</text>
        <dbReference type="Rhea" id="RHEA:29515"/>
        <dbReference type="Rhea" id="RHEA-COMP:19511"/>
        <dbReference type="Rhea" id="RHEA-COMP:19513"/>
        <dbReference type="ChEBI" id="CHEBI:15378"/>
        <dbReference type="ChEBI" id="CHEBI:57527"/>
        <dbReference type="ChEBI" id="CHEBI:58189"/>
        <dbReference type="ChEBI" id="CHEBI:58472"/>
        <dbReference type="ChEBI" id="CHEBI:132510"/>
        <dbReference type="EC" id="2.4.1.132"/>
    </reaction>
    <physiologicalReaction direction="left-to-right" evidence="8 10">
        <dbReference type="Rhea" id="RHEA:29516"/>
    </physiologicalReaction>
</comment>
<proteinExistence type="inferred from homology"/>
<dbReference type="GO" id="GO:0102704">
    <property type="term" value="F:GDP-Man:Man(2)GlcNAc(2)-PP-Dol alpha-1,6-mannosyltransferase activity"/>
    <property type="evidence" value="ECO:0007669"/>
    <property type="project" value="UniProtKB-UniRule"/>
</dbReference>
<accession>A0A7S0AH81</accession>
<dbReference type="GO" id="GO:0005789">
    <property type="term" value="C:endoplasmic reticulum membrane"/>
    <property type="evidence" value="ECO:0007669"/>
    <property type="project" value="UniProtKB-SubCell"/>
</dbReference>
<organism evidence="14">
    <name type="scientific">Pyrodinium bahamense</name>
    <dbReference type="NCBI Taxonomy" id="73915"/>
    <lineage>
        <taxon>Eukaryota</taxon>
        <taxon>Sar</taxon>
        <taxon>Alveolata</taxon>
        <taxon>Dinophyceae</taxon>
        <taxon>Gonyaulacales</taxon>
        <taxon>Pyrocystaceae</taxon>
        <taxon>Pyrodinium</taxon>
    </lineage>
</organism>
<keyword evidence="11" id="KW-0732">Signal</keyword>
<evidence type="ECO:0000256" key="10">
    <source>
        <dbReference type="RuleBase" id="RU367136"/>
    </source>
</evidence>